<proteinExistence type="predicted"/>
<feature type="region of interest" description="Disordered" evidence="1">
    <location>
        <begin position="82"/>
        <end position="103"/>
    </location>
</feature>
<name>A0A6H9USU9_9ACTN</name>
<dbReference type="Proteomes" id="UP000442707">
    <property type="component" value="Unassembled WGS sequence"/>
</dbReference>
<comment type="caution">
    <text evidence="2">The sequence shown here is derived from an EMBL/GenBank/DDBJ whole genome shotgun (WGS) entry which is preliminary data.</text>
</comment>
<evidence type="ECO:0000313" key="2">
    <source>
        <dbReference type="EMBL" id="KAB1141720.1"/>
    </source>
</evidence>
<reference evidence="2 3" key="1">
    <citation type="submission" date="2019-09" db="EMBL/GenBank/DDBJ databases">
        <title>Screening of Novel Bioactive Compounds from Soil-Associated.</title>
        <authorList>
            <person name="Zhao S."/>
        </authorList>
    </citation>
    <scope>NUCLEOTIDE SEQUENCE [LARGE SCALE GENOMIC DNA]</scope>
    <source>
        <strain evidence="2 3">HIT-DPA4</strain>
    </source>
</reference>
<organism evidence="2 3">
    <name type="scientific">Streptomyces luteolifulvus</name>
    <dbReference type="NCBI Taxonomy" id="2615112"/>
    <lineage>
        <taxon>Bacteria</taxon>
        <taxon>Bacillati</taxon>
        <taxon>Actinomycetota</taxon>
        <taxon>Actinomycetes</taxon>
        <taxon>Kitasatosporales</taxon>
        <taxon>Streptomycetaceae</taxon>
        <taxon>Streptomyces</taxon>
    </lineage>
</organism>
<dbReference type="EMBL" id="VZRB01000029">
    <property type="protein sequence ID" value="KAB1141720.1"/>
    <property type="molecule type" value="Genomic_DNA"/>
</dbReference>
<dbReference type="RefSeq" id="WP_150954600.1">
    <property type="nucleotide sequence ID" value="NZ_VZRB01000029.1"/>
</dbReference>
<evidence type="ECO:0000313" key="3">
    <source>
        <dbReference type="Proteomes" id="UP000442707"/>
    </source>
</evidence>
<evidence type="ECO:0000256" key="1">
    <source>
        <dbReference type="SAM" id="MobiDB-lite"/>
    </source>
</evidence>
<keyword evidence="3" id="KW-1185">Reference proteome</keyword>
<gene>
    <name evidence="2" type="ORF">F7R91_31400</name>
</gene>
<feature type="region of interest" description="Disordered" evidence="1">
    <location>
        <begin position="115"/>
        <end position="147"/>
    </location>
</feature>
<feature type="compositionally biased region" description="Basic and acidic residues" evidence="1">
    <location>
        <begin position="134"/>
        <end position="147"/>
    </location>
</feature>
<feature type="compositionally biased region" description="Basic residues" evidence="1">
    <location>
        <begin position="90"/>
        <end position="101"/>
    </location>
</feature>
<accession>A0A6H9USU9</accession>
<sequence length="147" mass="16050">MLDTTMTTLLVASRGGNVGYCEVSPTLVAVGLDKPVDSVGCDTTEHVPLSLNVRRSTDERVIGLKIKSTGVVAWMPAMTLTQGRPETRRGPAHRCGRHGRRQPFGLVVDRAIRTIRKPHLPRDRRPGSGPMDVPQEKDALHAERSAP</sequence>
<dbReference type="AlphaFoldDB" id="A0A6H9USU9"/>
<protein>
    <submittedName>
        <fullName evidence="2">Uncharacterized protein</fullName>
    </submittedName>
</protein>